<dbReference type="SUPFAM" id="SSF56059">
    <property type="entry name" value="Glutathione synthetase ATP-binding domain-like"/>
    <property type="match status" value="1"/>
</dbReference>
<dbReference type="RefSeq" id="WP_347609698.1">
    <property type="nucleotide sequence ID" value="NZ_JBDPZC010000004.1"/>
</dbReference>
<dbReference type="EMBL" id="JBDPZC010000004">
    <property type="protein sequence ID" value="MEO3713346.1"/>
    <property type="molecule type" value="Genomic_DNA"/>
</dbReference>
<accession>A0ABV0GE48</accession>
<reference evidence="1 2" key="1">
    <citation type="submission" date="2024-05" db="EMBL/GenBank/DDBJ databases">
        <title>Roseateles sp. 2.12 16S ribosomal RNA gene Genome sequencing and assembly.</title>
        <authorList>
            <person name="Woo H."/>
        </authorList>
    </citation>
    <scope>NUCLEOTIDE SEQUENCE [LARGE SCALE GENOMIC DNA]</scope>
    <source>
        <strain evidence="1 2">2.12</strain>
    </source>
</reference>
<keyword evidence="2" id="KW-1185">Reference proteome</keyword>
<evidence type="ECO:0000313" key="2">
    <source>
        <dbReference type="Proteomes" id="UP001462640"/>
    </source>
</evidence>
<sequence>MDKQSRLELLTETLAENHFKLSPVGLDFIRYALQNEESEQARLGDRDQQPVYVQNYPFELQMLPLFLSHAKSQEWGQVAVDLFSIYRKLVQDLARQDPVRLAQYFKSDCDEDLLTLFEGDTGLDYCLARGDFMSTAEGFKLLEFNVSGNLGGWGIYLFEGMYRAQPLIKRFMEGRDQTFSTYSPLNEMVTHILRVSTMYRRRLGFADPRLNVGVFVEKPERLAEAEDMIARIKRQLLSQSSLAIDFTCCTHADDLMLEEGAVFTKQGRLDSMLLFGRPQLLPEFVHQLSQQGRFPIFNTRSSTILGQKSGLSLLSEHAQSPLASDEERQLINKHLPWTRLVRPGSIVYQGVEQDLLALLLQRQDGFVIKPIDGLQGREVSVGNRLDAASWQAVVDQALARPGQYIAQELCVAERLLARNPAGAFEEHDVIWAPFVFGGQFAGSCARTSPSNNETGVINAHRGATDAITFLTA</sequence>
<evidence type="ECO:0008006" key="3">
    <source>
        <dbReference type="Google" id="ProtNLM"/>
    </source>
</evidence>
<gene>
    <name evidence="1" type="ORF">ABDJ40_11285</name>
</gene>
<evidence type="ECO:0000313" key="1">
    <source>
        <dbReference type="EMBL" id="MEO3713346.1"/>
    </source>
</evidence>
<comment type="caution">
    <text evidence="1">The sequence shown here is derived from an EMBL/GenBank/DDBJ whole genome shotgun (WGS) entry which is preliminary data.</text>
</comment>
<dbReference type="Proteomes" id="UP001462640">
    <property type="component" value="Unassembled WGS sequence"/>
</dbReference>
<dbReference type="Gene3D" id="3.30.1490.270">
    <property type="match status" value="1"/>
</dbReference>
<name>A0ABV0GE48_9BURK</name>
<organism evidence="1 2">
    <name type="scientific">Roseateles flavus</name>
    <dbReference type="NCBI Taxonomy" id="3149041"/>
    <lineage>
        <taxon>Bacteria</taxon>
        <taxon>Pseudomonadati</taxon>
        <taxon>Pseudomonadota</taxon>
        <taxon>Betaproteobacteria</taxon>
        <taxon>Burkholderiales</taxon>
        <taxon>Sphaerotilaceae</taxon>
        <taxon>Roseateles</taxon>
    </lineage>
</organism>
<protein>
    <recommendedName>
        <fullName evidence="3">Glutathionylspermidine synthase pre-ATP-grasp-like domain-containing protein</fullName>
    </recommendedName>
</protein>
<proteinExistence type="predicted"/>